<dbReference type="RefSeq" id="WP_027636149.1">
    <property type="nucleotide sequence ID" value="NZ_CANCWB010000006.1"/>
</dbReference>
<organism evidence="5 6">
    <name type="scientific">Clostridium butyricum</name>
    <dbReference type="NCBI Taxonomy" id="1492"/>
    <lineage>
        <taxon>Bacteria</taxon>
        <taxon>Bacillati</taxon>
        <taxon>Bacillota</taxon>
        <taxon>Clostridia</taxon>
        <taxon>Eubacteriales</taxon>
        <taxon>Clostridiaceae</taxon>
        <taxon>Clostridium</taxon>
    </lineage>
</organism>
<name>A0A2S7FB74_CLOBU</name>
<dbReference type="InterPro" id="IPR051398">
    <property type="entry name" value="Polysacch_Deacetylase"/>
</dbReference>
<dbReference type="InterPro" id="IPR002509">
    <property type="entry name" value="NODB_dom"/>
</dbReference>
<protein>
    <submittedName>
        <fullName evidence="5">Polysaccharide deacetylase</fullName>
    </submittedName>
</protein>
<gene>
    <name evidence="5" type="ORF">AWN73_13315</name>
</gene>
<evidence type="ECO:0000256" key="3">
    <source>
        <dbReference type="SAM" id="Phobius"/>
    </source>
</evidence>
<dbReference type="PANTHER" id="PTHR34216:SF3">
    <property type="entry name" value="POLY-BETA-1,6-N-ACETYL-D-GLUCOSAMINE N-DEACETYLASE"/>
    <property type="match status" value="1"/>
</dbReference>
<dbReference type="PROSITE" id="PS51677">
    <property type="entry name" value="NODB"/>
    <property type="match status" value="1"/>
</dbReference>
<dbReference type="GO" id="GO:0005975">
    <property type="term" value="P:carbohydrate metabolic process"/>
    <property type="evidence" value="ECO:0007669"/>
    <property type="project" value="InterPro"/>
</dbReference>
<comment type="subcellular location">
    <subcellularLocation>
        <location evidence="1">Secreted</location>
    </subcellularLocation>
</comment>
<evidence type="ECO:0000256" key="1">
    <source>
        <dbReference type="ARBA" id="ARBA00004613"/>
    </source>
</evidence>
<feature type="domain" description="NodB homology" evidence="4">
    <location>
        <begin position="139"/>
        <end position="300"/>
    </location>
</feature>
<keyword evidence="3" id="KW-0812">Transmembrane</keyword>
<keyword evidence="2" id="KW-0732">Signal</keyword>
<dbReference type="AlphaFoldDB" id="A0A2S7FB74"/>
<sequence length="300" mass="34229">MTTKNKNLKYIIIILLSITFLILAYIFINGVTSKNNNNSVNSDNKSENSVYSNLIESIDDNIKNNNNKNRFENVSLTSDNIGIPVLYYHSVDENAANEVTITPEKLQEQLDYINDNNYVTITMTELYDHIENNKPIPEKSILITFDDGYMNNYTEAFPMLKKLNMTATIFCVGNSLDGSYYLSEEAIKEMSDYGIDIESHTVNHVHLDTMSYDEQLLELKNSKNILEKITGKEVLSLAYPFGDYNDNTIKAAKDAGYKMGFTTKLGLSDRTDDIYKLDRIYISSSYDMNTFKNLLKNTAK</sequence>
<dbReference type="PANTHER" id="PTHR34216">
    <property type="match status" value="1"/>
</dbReference>
<dbReference type="Proteomes" id="UP000238081">
    <property type="component" value="Unassembled WGS sequence"/>
</dbReference>
<dbReference type="EMBL" id="LRDH01000104">
    <property type="protein sequence ID" value="PPV14964.1"/>
    <property type="molecule type" value="Genomic_DNA"/>
</dbReference>
<dbReference type="SUPFAM" id="SSF88713">
    <property type="entry name" value="Glycoside hydrolase/deacetylase"/>
    <property type="match status" value="1"/>
</dbReference>
<dbReference type="InterPro" id="IPR011330">
    <property type="entry name" value="Glyco_hydro/deAcase_b/a-brl"/>
</dbReference>
<feature type="transmembrane region" description="Helical" evidence="3">
    <location>
        <begin position="7"/>
        <end position="28"/>
    </location>
</feature>
<comment type="caution">
    <text evidence="5">The sequence shown here is derived from an EMBL/GenBank/DDBJ whole genome shotgun (WGS) entry which is preliminary data.</text>
</comment>
<keyword evidence="3" id="KW-0472">Membrane</keyword>
<reference evidence="5 6" key="1">
    <citation type="submission" date="2016-01" db="EMBL/GenBank/DDBJ databases">
        <title>Characterization of the Clostridium difficile lineages that are prevalent in Hong Kong and China.</title>
        <authorList>
            <person name="Kwok J.S.-L."/>
            <person name="Lam W.-Y."/>
            <person name="Ip M."/>
            <person name="Chan T.-F."/>
            <person name="Hawkey P.M."/>
            <person name="Tsui S.K.-W."/>
        </authorList>
    </citation>
    <scope>NUCLEOTIDE SEQUENCE [LARGE SCALE GENOMIC DNA]</scope>
    <source>
        <strain evidence="5 6">300064</strain>
    </source>
</reference>
<evidence type="ECO:0000256" key="2">
    <source>
        <dbReference type="ARBA" id="ARBA00022729"/>
    </source>
</evidence>
<accession>A0A2S7FB74</accession>
<dbReference type="CDD" id="cd10918">
    <property type="entry name" value="CE4_NodB_like_5s_6s"/>
    <property type="match status" value="1"/>
</dbReference>
<dbReference type="Gene3D" id="3.20.20.370">
    <property type="entry name" value="Glycoside hydrolase/deacetylase"/>
    <property type="match status" value="1"/>
</dbReference>
<evidence type="ECO:0000313" key="5">
    <source>
        <dbReference type="EMBL" id="PPV14964.1"/>
    </source>
</evidence>
<dbReference type="GO" id="GO:0005576">
    <property type="term" value="C:extracellular region"/>
    <property type="evidence" value="ECO:0007669"/>
    <property type="project" value="UniProtKB-SubCell"/>
</dbReference>
<evidence type="ECO:0000313" key="6">
    <source>
        <dbReference type="Proteomes" id="UP000238081"/>
    </source>
</evidence>
<dbReference type="Pfam" id="PF01522">
    <property type="entry name" value="Polysacc_deac_1"/>
    <property type="match status" value="1"/>
</dbReference>
<evidence type="ECO:0000259" key="4">
    <source>
        <dbReference type="PROSITE" id="PS51677"/>
    </source>
</evidence>
<dbReference type="GO" id="GO:0016810">
    <property type="term" value="F:hydrolase activity, acting on carbon-nitrogen (but not peptide) bonds"/>
    <property type="evidence" value="ECO:0007669"/>
    <property type="project" value="InterPro"/>
</dbReference>
<keyword evidence="3" id="KW-1133">Transmembrane helix</keyword>
<proteinExistence type="predicted"/>